<reference evidence="2" key="1">
    <citation type="submission" date="2020-11" db="EMBL/GenBank/DDBJ databases">
        <authorList>
            <consortium name="DOE Joint Genome Institute"/>
            <person name="Ahrendt S."/>
            <person name="Riley R."/>
            <person name="Andreopoulos W."/>
            <person name="Labutti K."/>
            <person name="Pangilinan J."/>
            <person name="Ruiz-Duenas F.J."/>
            <person name="Barrasa J.M."/>
            <person name="Sanchez-Garcia M."/>
            <person name="Camarero S."/>
            <person name="Miyauchi S."/>
            <person name="Serrano A."/>
            <person name="Linde D."/>
            <person name="Babiker R."/>
            <person name="Drula E."/>
            <person name="Ayuso-Fernandez I."/>
            <person name="Pacheco R."/>
            <person name="Padilla G."/>
            <person name="Ferreira P."/>
            <person name="Barriuso J."/>
            <person name="Kellner H."/>
            <person name="Castanera R."/>
            <person name="Alfaro M."/>
            <person name="Ramirez L."/>
            <person name="Pisabarro A.G."/>
            <person name="Kuo A."/>
            <person name="Tritt A."/>
            <person name="Lipzen A."/>
            <person name="He G."/>
            <person name="Yan M."/>
            <person name="Ng V."/>
            <person name="Cullen D."/>
            <person name="Martin F."/>
            <person name="Rosso M.-N."/>
            <person name="Henrissat B."/>
            <person name="Hibbett D."/>
            <person name="Martinez A.T."/>
            <person name="Grigoriev I.V."/>
        </authorList>
    </citation>
    <scope>NUCLEOTIDE SEQUENCE</scope>
    <source>
        <strain evidence="2">CBS 247.69</strain>
    </source>
</reference>
<keyword evidence="1" id="KW-0732">Signal</keyword>
<feature type="chain" id="PRO_5040143157" evidence="1">
    <location>
        <begin position="19"/>
        <end position="154"/>
    </location>
</feature>
<protein>
    <submittedName>
        <fullName evidence="2">Uncharacterized protein</fullName>
    </submittedName>
</protein>
<gene>
    <name evidence="2" type="ORF">BDZ94DRAFT_1257051</name>
</gene>
<accession>A0A9P5Y5T8</accession>
<feature type="signal peptide" evidence="1">
    <location>
        <begin position="1"/>
        <end position="18"/>
    </location>
</feature>
<proteinExistence type="predicted"/>
<keyword evidence="3" id="KW-1185">Reference proteome</keyword>
<evidence type="ECO:0000313" key="2">
    <source>
        <dbReference type="EMBL" id="KAF9464117.1"/>
    </source>
</evidence>
<dbReference type="EMBL" id="MU150256">
    <property type="protein sequence ID" value="KAF9464117.1"/>
    <property type="molecule type" value="Genomic_DNA"/>
</dbReference>
<dbReference type="AlphaFoldDB" id="A0A9P5Y5T8"/>
<comment type="caution">
    <text evidence="2">The sequence shown here is derived from an EMBL/GenBank/DDBJ whole genome shotgun (WGS) entry which is preliminary data.</text>
</comment>
<evidence type="ECO:0000256" key="1">
    <source>
        <dbReference type="SAM" id="SignalP"/>
    </source>
</evidence>
<sequence>MFVNAIIMLTTFICMVTAAVKGEEYYDGSFTRGTILSTTDICPSHSTFRRKTPLWIVLGKHSPVEIFFKDRGDGKFSCLYQDKNYPGRPRRSDITLAYCHYDSYGNIDREGFHPGRRGSHVDCPRRAHMGVVVPSRNSRLERKTGRTRRAQTMA</sequence>
<evidence type="ECO:0000313" key="3">
    <source>
        <dbReference type="Proteomes" id="UP000807353"/>
    </source>
</evidence>
<dbReference type="Proteomes" id="UP000807353">
    <property type="component" value="Unassembled WGS sequence"/>
</dbReference>
<organism evidence="2 3">
    <name type="scientific">Collybia nuda</name>
    <dbReference type="NCBI Taxonomy" id="64659"/>
    <lineage>
        <taxon>Eukaryota</taxon>
        <taxon>Fungi</taxon>
        <taxon>Dikarya</taxon>
        <taxon>Basidiomycota</taxon>
        <taxon>Agaricomycotina</taxon>
        <taxon>Agaricomycetes</taxon>
        <taxon>Agaricomycetidae</taxon>
        <taxon>Agaricales</taxon>
        <taxon>Tricholomatineae</taxon>
        <taxon>Clitocybaceae</taxon>
        <taxon>Collybia</taxon>
    </lineage>
</organism>
<name>A0A9P5Y5T8_9AGAR</name>